<dbReference type="Gene3D" id="3.90.780.10">
    <property type="entry name" value="5'-Nucleotidase, C-terminal domain"/>
    <property type="match status" value="1"/>
</dbReference>
<dbReference type="FunFam" id="3.60.21.10:FF:000020">
    <property type="entry name" value="NT5E isoform 4"/>
    <property type="match status" value="1"/>
</dbReference>
<comment type="catalytic activity">
    <reaction evidence="1">
        <text>a ribonucleoside 5'-phosphate + H2O = a ribonucleoside + phosphate</text>
        <dbReference type="Rhea" id="RHEA:12484"/>
        <dbReference type="ChEBI" id="CHEBI:15377"/>
        <dbReference type="ChEBI" id="CHEBI:18254"/>
        <dbReference type="ChEBI" id="CHEBI:43474"/>
        <dbReference type="ChEBI" id="CHEBI:58043"/>
        <dbReference type="EC" id="3.1.3.5"/>
    </reaction>
</comment>
<evidence type="ECO:0000313" key="12">
    <source>
        <dbReference type="Proteomes" id="UP001634394"/>
    </source>
</evidence>
<feature type="domain" description="5'-Nucleotidase C-terminal" evidence="10">
    <location>
        <begin position="341"/>
        <end position="513"/>
    </location>
</feature>
<dbReference type="Pfam" id="PF02872">
    <property type="entry name" value="5_nucleotid_C"/>
    <property type="match status" value="1"/>
</dbReference>
<keyword evidence="6 8" id="KW-0547">Nucleotide-binding</keyword>
<organism evidence="11 12">
    <name type="scientific">Sinanodonta woodiana</name>
    <name type="common">Chinese pond mussel</name>
    <name type="synonym">Anodonta woodiana</name>
    <dbReference type="NCBI Taxonomy" id="1069815"/>
    <lineage>
        <taxon>Eukaryota</taxon>
        <taxon>Metazoa</taxon>
        <taxon>Spiralia</taxon>
        <taxon>Lophotrochozoa</taxon>
        <taxon>Mollusca</taxon>
        <taxon>Bivalvia</taxon>
        <taxon>Autobranchia</taxon>
        <taxon>Heteroconchia</taxon>
        <taxon>Palaeoheterodonta</taxon>
        <taxon>Unionida</taxon>
        <taxon>Unionoidea</taxon>
        <taxon>Unionidae</taxon>
        <taxon>Unioninae</taxon>
        <taxon>Sinanodonta</taxon>
    </lineage>
</organism>
<evidence type="ECO:0000259" key="10">
    <source>
        <dbReference type="Pfam" id="PF02872"/>
    </source>
</evidence>
<dbReference type="FunFam" id="3.90.780.10:FF:000001">
    <property type="entry name" value="NT5E isoform 3"/>
    <property type="match status" value="1"/>
</dbReference>
<comment type="similarity">
    <text evidence="2 8">Belongs to the 5'-nucleotidase family.</text>
</comment>
<keyword evidence="4" id="KW-0479">Metal-binding</keyword>
<dbReference type="Gene3D" id="3.60.21.10">
    <property type="match status" value="1"/>
</dbReference>
<protein>
    <recommendedName>
        <fullName evidence="3">5'-nucleotidase</fullName>
        <ecNumber evidence="3">3.1.3.5</ecNumber>
    </recommendedName>
</protein>
<dbReference type="EMBL" id="JBJQND010000003">
    <property type="protein sequence ID" value="KAL3881154.1"/>
    <property type="molecule type" value="Genomic_DNA"/>
</dbReference>
<accession>A0ABD3X4H7</accession>
<dbReference type="SUPFAM" id="SSF55816">
    <property type="entry name" value="5'-nucleotidase (syn. UDP-sugar hydrolase), C-terminal domain"/>
    <property type="match status" value="1"/>
</dbReference>
<evidence type="ECO:0000256" key="3">
    <source>
        <dbReference type="ARBA" id="ARBA00012643"/>
    </source>
</evidence>
<evidence type="ECO:0000256" key="7">
    <source>
        <dbReference type="ARBA" id="ARBA00022801"/>
    </source>
</evidence>
<dbReference type="InterPro" id="IPR006179">
    <property type="entry name" value="5_nucleotidase/apyrase"/>
</dbReference>
<evidence type="ECO:0000259" key="9">
    <source>
        <dbReference type="Pfam" id="PF00149"/>
    </source>
</evidence>
<dbReference type="EC" id="3.1.3.5" evidence="3"/>
<evidence type="ECO:0000256" key="1">
    <source>
        <dbReference type="ARBA" id="ARBA00000815"/>
    </source>
</evidence>
<dbReference type="GO" id="GO:0016020">
    <property type="term" value="C:membrane"/>
    <property type="evidence" value="ECO:0007669"/>
    <property type="project" value="UniProtKB-ARBA"/>
</dbReference>
<sequence length="586" mass="64036">MKKMGSHLTNEMLVILVGLLAGYGCGLELTILHTNDVHAHYDEMGKYYGDCTIAETAARACTGGVARHVTMVNRIRAERDNVILLDAGDRFTGTVWFTQYQGLESSYFMNKLKYDAMCLGNHEFDRGVEGLVPFLDNVTFPVLSANMDVSGEPRLQGKIKKSTVKILPSGVKVGIIGVSSKETAYISNAGPTVKFQDEIMAIRDEADRLTSQGVQILIALSHAGYDTEQDIAKAVPSLDIVVGGHSHTFLYSGPQPSSEPVEGPYPTVVVQDGGRKVPIVTAFAWGKYLGRLDVAFDADGTVLNWTGNPILLNSSVEQDNATLLEVQQMAQSLKELRNTIIGKTAVNLEGDYPACRIKECSMGNLFVDAIIDFHLDKKNDDEIWGAAPIAIWNGGGIRASIRRGKVSLGDVYNVLPYANSVDKITISGFDLRQSLEQAVANYNMTNPPAAFPQVSGLRVVYDFQKPKGSRLVSVYARCHKCEDLEYSPLNDNSNYSVLTSAYLVKGGDGYTSFLKNTEHVRLNSLDSDVLMSYIAKLKIVYAETDGRISFKTMDDGKCNNINGVNSKTGNSFALILAVMICILRIC</sequence>
<dbReference type="PROSITE" id="PS00786">
    <property type="entry name" value="5_NUCLEOTIDASE_2"/>
    <property type="match status" value="1"/>
</dbReference>
<feature type="domain" description="Calcineurin-like phosphoesterase" evidence="9">
    <location>
        <begin position="29"/>
        <end position="248"/>
    </location>
</feature>
<dbReference type="InterPro" id="IPR004843">
    <property type="entry name" value="Calcineurin-like_PHP"/>
</dbReference>
<dbReference type="PRINTS" id="PR01607">
    <property type="entry name" value="APYRASEFAMLY"/>
</dbReference>
<dbReference type="GO" id="GO:0008253">
    <property type="term" value="F:5'-nucleotidase activity"/>
    <property type="evidence" value="ECO:0007669"/>
    <property type="project" value="UniProtKB-EC"/>
</dbReference>
<dbReference type="GO" id="GO:0000166">
    <property type="term" value="F:nucleotide binding"/>
    <property type="evidence" value="ECO:0007669"/>
    <property type="project" value="UniProtKB-KW"/>
</dbReference>
<proteinExistence type="inferred from homology"/>
<dbReference type="AlphaFoldDB" id="A0ABD3X4H7"/>
<evidence type="ECO:0000256" key="4">
    <source>
        <dbReference type="ARBA" id="ARBA00022723"/>
    </source>
</evidence>
<evidence type="ECO:0000313" key="11">
    <source>
        <dbReference type="EMBL" id="KAL3881154.1"/>
    </source>
</evidence>
<dbReference type="InterPro" id="IPR029052">
    <property type="entry name" value="Metallo-depent_PP-like"/>
</dbReference>
<dbReference type="GO" id="GO:0046872">
    <property type="term" value="F:metal ion binding"/>
    <property type="evidence" value="ECO:0007669"/>
    <property type="project" value="UniProtKB-KW"/>
</dbReference>
<dbReference type="InterPro" id="IPR008334">
    <property type="entry name" value="5'-Nucleotdase_C"/>
</dbReference>
<gene>
    <name evidence="11" type="ORF">ACJMK2_027612</name>
</gene>
<keyword evidence="7 8" id="KW-0378">Hydrolase</keyword>
<evidence type="ECO:0000256" key="8">
    <source>
        <dbReference type="RuleBase" id="RU362119"/>
    </source>
</evidence>
<dbReference type="Pfam" id="PF00149">
    <property type="entry name" value="Metallophos"/>
    <property type="match status" value="1"/>
</dbReference>
<dbReference type="InterPro" id="IPR006146">
    <property type="entry name" value="5'-Nucleotdase_CS"/>
</dbReference>
<dbReference type="PROSITE" id="PS51257">
    <property type="entry name" value="PROKAR_LIPOPROTEIN"/>
    <property type="match status" value="1"/>
</dbReference>
<reference evidence="11 12" key="1">
    <citation type="submission" date="2024-11" db="EMBL/GenBank/DDBJ databases">
        <title>Chromosome-level genome assembly of the freshwater bivalve Anodonta woodiana.</title>
        <authorList>
            <person name="Chen X."/>
        </authorList>
    </citation>
    <scope>NUCLEOTIDE SEQUENCE [LARGE SCALE GENOMIC DNA]</scope>
    <source>
        <strain evidence="11">MN2024</strain>
        <tissue evidence="11">Gills</tissue>
    </source>
</reference>
<keyword evidence="12" id="KW-1185">Reference proteome</keyword>
<comment type="caution">
    <text evidence="11">The sequence shown here is derived from an EMBL/GenBank/DDBJ whole genome shotgun (WGS) entry which is preliminary data.</text>
</comment>
<keyword evidence="5" id="KW-0732">Signal</keyword>
<evidence type="ECO:0000256" key="2">
    <source>
        <dbReference type="ARBA" id="ARBA00006654"/>
    </source>
</evidence>
<evidence type="ECO:0000256" key="6">
    <source>
        <dbReference type="ARBA" id="ARBA00022741"/>
    </source>
</evidence>
<dbReference type="PANTHER" id="PTHR11575">
    <property type="entry name" value="5'-NUCLEOTIDASE-RELATED"/>
    <property type="match status" value="1"/>
</dbReference>
<dbReference type="Proteomes" id="UP001634394">
    <property type="component" value="Unassembled WGS sequence"/>
</dbReference>
<dbReference type="CDD" id="cd07409">
    <property type="entry name" value="MPP_CD73_N"/>
    <property type="match status" value="1"/>
</dbReference>
<name>A0ABD3X4H7_SINWO</name>
<dbReference type="SUPFAM" id="SSF56300">
    <property type="entry name" value="Metallo-dependent phosphatases"/>
    <property type="match status" value="1"/>
</dbReference>
<dbReference type="InterPro" id="IPR036907">
    <property type="entry name" value="5'-Nucleotdase_C_sf"/>
</dbReference>
<evidence type="ECO:0000256" key="5">
    <source>
        <dbReference type="ARBA" id="ARBA00022729"/>
    </source>
</evidence>
<dbReference type="PANTHER" id="PTHR11575:SF24">
    <property type="entry name" value="5'-NUCLEOTIDASE"/>
    <property type="match status" value="1"/>
</dbReference>